<dbReference type="OrthoDB" id="343265at2157"/>
<dbReference type="EMBL" id="LGUC01000002">
    <property type="protein sequence ID" value="KPN29170.1"/>
    <property type="molecule type" value="Genomic_DNA"/>
</dbReference>
<dbReference type="STRING" id="699431.SY89_03404"/>
<accession>A0A0P7H726</accession>
<proteinExistence type="predicted"/>
<gene>
    <name evidence="1" type="ORF">SY89_03404</name>
</gene>
<reference evidence="2" key="1">
    <citation type="submission" date="2013-11" db="EMBL/GenBank/DDBJ databases">
        <authorList>
            <person name="Hoang H.T."/>
            <person name="Killian M.L."/>
            <person name="Madson D.M."/>
            <person name="Arruda P.H.E."/>
            <person name="Sun D."/>
            <person name="Schwartz K.J."/>
            <person name="Yoon K."/>
        </authorList>
    </citation>
    <scope>NUCLEOTIDE SEQUENCE [LARGE SCALE GENOMIC DNA]</scope>
    <source>
        <strain evidence="2">CDK2</strain>
    </source>
</reference>
<dbReference type="AlphaFoldDB" id="A0A0P7H726"/>
<keyword evidence="2" id="KW-1185">Reference proteome</keyword>
<comment type="caution">
    <text evidence="1">The sequence shown here is derived from an EMBL/GenBank/DDBJ whole genome shotgun (WGS) entry which is preliminary data.</text>
</comment>
<evidence type="ECO:0000313" key="2">
    <source>
        <dbReference type="Proteomes" id="UP000050535"/>
    </source>
</evidence>
<sequence>MSKRRVLVAIALVVLAPVWGAVVVSAAPVENDTYAVAQGTSCTEIQPVTNESQPAEAFYDYRNPNTEPNSSTFSSFGTTEYQESSTSTLLFYEGSEGASIVLVHGELGDEDGGSTLTMAFEGLPADGAWVVEDDEYSGRDDDWDLGDTTASIDWMWG</sequence>
<protein>
    <submittedName>
        <fullName evidence="1">Uncharacterized protein</fullName>
    </submittedName>
</protein>
<dbReference type="Proteomes" id="UP000050535">
    <property type="component" value="Unassembled WGS sequence"/>
</dbReference>
<evidence type="ECO:0000313" key="1">
    <source>
        <dbReference type="EMBL" id="KPN29170.1"/>
    </source>
</evidence>
<dbReference type="RefSeq" id="WP_054584931.1">
    <property type="nucleotide sequence ID" value="NZ_LGUC01000002.1"/>
</dbReference>
<organism evidence="1 2">
    <name type="scientific">Halolamina pelagica</name>
    <dbReference type="NCBI Taxonomy" id="699431"/>
    <lineage>
        <taxon>Archaea</taxon>
        <taxon>Methanobacteriati</taxon>
        <taxon>Methanobacteriota</taxon>
        <taxon>Stenosarchaea group</taxon>
        <taxon>Halobacteria</taxon>
        <taxon>Halobacteriales</taxon>
        <taxon>Haloferacaceae</taxon>
    </lineage>
</organism>
<name>A0A0P7H726_9EURY</name>